<comment type="caution">
    <text evidence="1">The sequence shown here is derived from an EMBL/GenBank/DDBJ whole genome shotgun (WGS) entry which is preliminary data.</text>
</comment>
<dbReference type="Proteomes" id="UP001144352">
    <property type="component" value="Unassembled WGS sequence"/>
</dbReference>
<dbReference type="RefSeq" id="WP_214187517.1">
    <property type="nucleotide sequence ID" value="NZ_BSDS01000002.1"/>
</dbReference>
<protein>
    <submittedName>
        <fullName evidence="1">Uncharacterized protein</fullName>
    </submittedName>
</protein>
<gene>
    <name evidence="1" type="ORF">GHYDROH2_30870</name>
</gene>
<sequence>MRYRWDKCIKHYDCDVDPFLKLHFSETHRKVLLIAGAGFDPRAKENVLALHEILGNRLECIFIKEERPEPDPKLVQKANENLDQLTSIYPASTVIAIDIFADDNAVVGGINIIKSLQDISIDGFTDLIVDFSALSIGVSFPIVKCFFDLIVRDELKVNIHLLVISNPSMDGMICSVPNDRATEIRGFARSDRLYGEADKAKLWLPQLSGGRKEVLRRIHDSVVPHDVCPIVPFPSGDVKKGDNIVIDFITELESEWRVDKRNYVYADENQPLDIYRTILKIDDQRRPVFQTFGGSVIILSPLGSKLLAIGALMAALERKFPIVYVEALEYTVDWEKVDLLQTDTSKKAHIWLYGEAYQNDFTI</sequence>
<dbReference type="AlphaFoldDB" id="A0A9W6LEI6"/>
<proteinExistence type="predicted"/>
<reference evidence="1" key="1">
    <citation type="submission" date="2022-12" db="EMBL/GenBank/DDBJ databases">
        <title>Reference genome sequencing for broad-spectrum identification of bacterial and archaeal isolates by mass spectrometry.</title>
        <authorList>
            <person name="Sekiguchi Y."/>
            <person name="Tourlousse D.M."/>
        </authorList>
    </citation>
    <scope>NUCLEOTIDE SEQUENCE</scope>
    <source>
        <strain evidence="1">H2</strain>
    </source>
</reference>
<keyword evidence="2" id="KW-1185">Reference proteome</keyword>
<name>A0A9W6LEI6_9BACT</name>
<evidence type="ECO:0000313" key="2">
    <source>
        <dbReference type="Proteomes" id="UP001144352"/>
    </source>
</evidence>
<evidence type="ECO:0000313" key="1">
    <source>
        <dbReference type="EMBL" id="GLI39586.1"/>
    </source>
</evidence>
<organism evidence="1 2">
    <name type="scientific">Geobacter hydrogenophilus</name>
    <dbReference type="NCBI Taxonomy" id="40983"/>
    <lineage>
        <taxon>Bacteria</taxon>
        <taxon>Pseudomonadati</taxon>
        <taxon>Thermodesulfobacteriota</taxon>
        <taxon>Desulfuromonadia</taxon>
        <taxon>Geobacterales</taxon>
        <taxon>Geobacteraceae</taxon>
        <taxon>Geobacter</taxon>
    </lineage>
</organism>
<dbReference type="EMBL" id="BSDS01000002">
    <property type="protein sequence ID" value="GLI39586.1"/>
    <property type="molecule type" value="Genomic_DNA"/>
</dbReference>
<accession>A0A9W6LEI6</accession>